<gene>
    <name evidence="11" type="ORF">PGTUg99_011793</name>
</gene>
<evidence type="ECO:0000256" key="3">
    <source>
        <dbReference type="ARBA" id="ARBA00022679"/>
    </source>
</evidence>
<evidence type="ECO:0000256" key="7">
    <source>
        <dbReference type="ARBA" id="ARBA00047811"/>
    </source>
</evidence>
<evidence type="ECO:0000313" key="12">
    <source>
        <dbReference type="Proteomes" id="UP000325313"/>
    </source>
</evidence>
<keyword evidence="5" id="KW-0418">Kinase</keyword>
<evidence type="ECO:0000256" key="1">
    <source>
        <dbReference type="ARBA" id="ARBA00012425"/>
    </source>
</evidence>
<sequence length="519" mass="58474">MFITSPCHCPPVSLHTFPGWYPNQLMPTPSRFLSRRGSSGHLTITMTTTSSAGNKGQLPDPSTWVPLKSKFNDRSSLHWTSIYRAELDPHQHSELSDRLASLVSTSSPSSCTRKADQDNPPLLTKSIAIKIVSPQLNRPPHDTLTEIKTLSSLDHPNIVPLLAHWEPPEHVNYCLFIPLYPLSLYDLLNAQKKPFDPANYSGFDVLTRRIVRDVGVGLSFLHDRSLAHRDINPTNVVLTAQGHAVLIDFGTVWPGYPSPESESLEFELGTMPYRPPELLFGSRSYSPLALDIWSFGALIAEFYTPMERSEDESISRDSTPPTTDNRGLRTGTVMDWYSTSDLTDPSSAVQECAQTGPVIRKTLFEGSIGDIGLAGSIFKILGTPDSTTWPEAKRLPDFSKLNFHAFPKQDIRDYLPNLRFTLDLLEEKLAICAGQEAEEVRHQIEVERREIEEKVRMIEGFLSYESTDRISSFRHIFSSPERNSESNDRSDSWVWKAIANEDQICQDTLDWFFSNESDS</sequence>
<dbReference type="PROSITE" id="PS50011">
    <property type="entry name" value="PROTEIN_KINASE_DOM"/>
    <property type="match status" value="1"/>
</dbReference>
<organism evidence="11 12">
    <name type="scientific">Puccinia graminis f. sp. tritici</name>
    <dbReference type="NCBI Taxonomy" id="56615"/>
    <lineage>
        <taxon>Eukaryota</taxon>
        <taxon>Fungi</taxon>
        <taxon>Dikarya</taxon>
        <taxon>Basidiomycota</taxon>
        <taxon>Pucciniomycotina</taxon>
        <taxon>Pucciniomycetes</taxon>
        <taxon>Pucciniales</taxon>
        <taxon>Pucciniaceae</taxon>
        <taxon>Puccinia</taxon>
    </lineage>
</organism>
<keyword evidence="2" id="KW-0723">Serine/threonine-protein kinase</keyword>
<dbReference type="PANTHER" id="PTHR24056:SF171">
    <property type="entry name" value="CYCLIN-DEPENDENT KINASE 20"/>
    <property type="match status" value="1"/>
</dbReference>
<reference evidence="11 12" key="1">
    <citation type="submission" date="2019-05" db="EMBL/GenBank/DDBJ databases">
        <title>Emergence of the Ug99 lineage of the wheat stem rust pathogen through somatic hybridization.</title>
        <authorList>
            <person name="Li F."/>
            <person name="Upadhyaya N.M."/>
            <person name="Sperschneider J."/>
            <person name="Matny O."/>
            <person name="Nguyen-Phuc H."/>
            <person name="Mago R."/>
            <person name="Raley C."/>
            <person name="Miller M.E."/>
            <person name="Silverstein K.A.T."/>
            <person name="Henningsen E."/>
            <person name="Hirsch C.D."/>
            <person name="Visser B."/>
            <person name="Pretorius Z.A."/>
            <person name="Steffenson B.J."/>
            <person name="Schwessinger B."/>
            <person name="Dodds P.N."/>
            <person name="Figueroa M."/>
        </authorList>
    </citation>
    <scope>NUCLEOTIDE SEQUENCE [LARGE SCALE GENOMIC DNA]</scope>
    <source>
        <strain evidence="11 12">Ug99</strain>
    </source>
</reference>
<dbReference type="PANTHER" id="PTHR24056">
    <property type="entry name" value="CELL DIVISION PROTEIN KINASE"/>
    <property type="match status" value="1"/>
</dbReference>
<dbReference type="EC" id="2.7.11.22" evidence="1"/>
<dbReference type="Proteomes" id="UP000325313">
    <property type="component" value="Unassembled WGS sequence"/>
</dbReference>
<dbReference type="GO" id="GO:0005524">
    <property type="term" value="F:ATP binding"/>
    <property type="evidence" value="ECO:0007669"/>
    <property type="project" value="UniProtKB-KW"/>
</dbReference>
<evidence type="ECO:0000256" key="6">
    <source>
        <dbReference type="ARBA" id="ARBA00022840"/>
    </source>
</evidence>
<evidence type="ECO:0000256" key="2">
    <source>
        <dbReference type="ARBA" id="ARBA00022527"/>
    </source>
</evidence>
<evidence type="ECO:0000256" key="4">
    <source>
        <dbReference type="ARBA" id="ARBA00022741"/>
    </source>
</evidence>
<dbReference type="AlphaFoldDB" id="A0A5B0RQP0"/>
<dbReference type="GO" id="GO:0005634">
    <property type="term" value="C:nucleus"/>
    <property type="evidence" value="ECO:0007669"/>
    <property type="project" value="TreeGrafter"/>
</dbReference>
<protein>
    <recommendedName>
        <fullName evidence="1">cyclin-dependent kinase</fullName>
        <ecNumber evidence="1">2.7.11.22</ecNumber>
    </recommendedName>
</protein>
<dbReference type="Gene3D" id="1.10.510.10">
    <property type="entry name" value="Transferase(Phosphotransferase) domain 1"/>
    <property type="match status" value="1"/>
</dbReference>
<dbReference type="Pfam" id="PF00069">
    <property type="entry name" value="Pkinase"/>
    <property type="match status" value="1"/>
</dbReference>
<dbReference type="GO" id="GO:0004693">
    <property type="term" value="F:cyclin-dependent protein serine/threonine kinase activity"/>
    <property type="evidence" value="ECO:0007669"/>
    <property type="project" value="UniProtKB-EC"/>
</dbReference>
<evidence type="ECO:0000256" key="8">
    <source>
        <dbReference type="ARBA" id="ARBA00048367"/>
    </source>
</evidence>
<dbReference type="Gene3D" id="3.30.200.20">
    <property type="entry name" value="Phosphorylase Kinase, domain 1"/>
    <property type="match status" value="1"/>
</dbReference>
<keyword evidence="3" id="KW-0808">Transferase</keyword>
<dbReference type="InterPro" id="IPR050108">
    <property type="entry name" value="CDK"/>
</dbReference>
<dbReference type="InterPro" id="IPR011009">
    <property type="entry name" value="Kinase-like_dom_sf"/>
</dbReference>
<keyword evidence="4" id="KW-0547">Nucleotide-binding</keyword>
<evidence type="ECO:0000256" key="9">
    <source>
        <dbReference type="SAM" id="MobiDB-lite"/>
    </source>
</evidence>
<evidence type="ECO:0000259" key="10">
    <source>
        <dbReference type="PROSITE" id="PS50011"/>
    </source>
</evidence>
<name>A0A5B0RQP0_PUCGR</name>
<accession>A0A5B0RQP0</accession>
<dbReference type="CDD" id="cd00180">
    <property type="entry name" value="PKc"/>
    <property type="match status" value="1"/>
</dbReference>
<evidence type="ECO:0000313" key="11">
    <source>
        <dbReference type="EMBL" id="KAA1128120.1"/>
    </source>
</evidence>
<comment type="catalytic activity">
    <reaction evidence="8">
        <text>L-seryl-[protein] + ATP = O-phospho-L-seryl-[protein] + ADP + H(+)</text>
        <dbReference type="Rhea" id="RHEA:17989"/>
        <dbReference type="Rhea" id="RHEA-COMP:9863"/>
        <dbReference type="Rhea" id="RHEA-COMP:11604"/>
        <dbReference type="ChEBI" id="CHEBI:15378"/>
        <dbReference type="ChEBI" id="CHEBI:29999"/>
        <dbReference type="ChEBI" id="CHEBI:30616"/>
        <dbReference type="ChEBI" id="CHEBI:83421"/>
        <dbReference type="ChEBI" id="CHEBI:456216"/>
        <dbReference type="EC" id="2.7.11.22"/>
    </reaction>
</comment>
<comment type="catalytic activity">
    <reaction evidence="7">
        <text>L-threonyl-[protein] + ATP = O-phospho-L-threonyl-[protein] + ADP + H(+)</text>
        <dbReference type="Rhea" id="RHEA:46608"/>
        <dbReference type="Rhea" id="RHEA-COMP:11060"/>
        <dbReference type="Rhea" id="RHEA-COMP:11605"/>
        <dbReference type="ChEBI" id="CHEBI:15378"/>
        <dbReference type="ChEBI" id="CHEBI:30013"/>
        <dbReference type="ChEBI" id="CHEBI:30616"/>
        <dbReference type="ChEBI" id="CHEBI:61977"/>
        <dbReference type="ChEBI" id="CHEBI:456216"/>
        <dbReference type="EC" id="2.7.11.22"/>
    </reaction>
</comment>
<dbReference type="EMBL" id="VDEP01000144">
    <property type="protein sequence ID" value="KAA1128120.1"/>
    <property type="molecule type" value="Genomic_DNA"/>
</dbReference>
<dbReference type="SUPFAM" id="SSF56112">
    <property type="entry name" value="Protein kinase-like (PK-like)"/>
    <property type="match status" value="1"/>
</dbReference>
<feature type="region of interest" description="Disordered" evidence="9">
    <location>
        <begin position="309"/>
        <end position="330"/>
    </location>
</feature>
<dbReference type="InterPro" id="IPR000719">
    <property type="entry name" value="Prot_kinase_dom"/>
</dbReference>
<comment type="caution">
    <text evidence="11">The sequence shown here is derived from an EMBL/GenBank/DDBJ whole genome shotgun (WGS) entry which is preliminary data.</text>
</comment>
<evidence type="ECO:0000256" key="5">
    <source>
        <dbReference type="ARBA" id="ARBA00022777"/>
    </source>
</evidence>
<keyword evidence="6" id="KW-0067">ATP-binding</keyword>
<feature type="domain" description="Protein kinase" evidence="10">
    <location>
        <begin position="97"/>
        <end position="373"/>
    </location>
</feature>
<proteinExistence type="predicted"/>